<dbReference type="SUPFAM" id="SSF57903">
    <property type="entry name" value="FYVE/PHD zinc finger"/>
    <property type="match status" value="1"/>
</dbReference>
<keyword evidence="8" id="KW-1185">Reference proteome</keyword>
<dbReference type="CDD" id="cd22343">
    <property type="entry name" value="PDDEXK_lambda_exonuclease-like"/>
    <property type="match status" value="1"/>
</dbReference>
<reference evidence="7" key="2">
    <citation type="submission" date="2025-09" db="UniProtKB">
        <authorList>
            <consortium name="Ensembl"/>
        </authorList>
    </citation>
    <scope>IDENTIFICATION</scope>
</reference>
<evidence type="ECO:0000256" key="4">
    <source>
        <dbReference type="PROSITE-ProRule" id="PRU00146"/>
    </source>
</evidence>
<dbReference type="AlphaFoldDB" id="A0A8C5B6K8"/>
<dbReference type="InterPro" id="IPR011011">
    <property type="entry name" value="Znf_FYVE_PHD"/>
</dbReference>
<reference evidence="7" key="1">
    <citation type="submission" date="2025-08" db="UniProtKB">
        <authorList>
            <consortium name="Ensembl"/>
        </authorList>
    </citation>
    <scope>IDENTIFICATION</scope>
</reference>
<evidence type="ECO:0000256" key="5">
    <source>
        <dbReference type="SAM" id="MobiDB-lite"/>
    </source>
</evidence>
<dbReference type="Gene3D" id="3.30.40.10">
    <property type="entry name" value="Zinc/RING finger domain, C3HC4 (zinc finger)"/>
    <property type="match status" value="1"/>
</dbReference>
<evidence type="ECO:0000256" key="2">
    <source>
        <dbReference type="ARBA" id="ARBA00022771"/>
    </source>
</evidence>
<dbReference type="GO" id="GO:0006281">
    <property type="term" value="P:DNA repair"/>
    <property type="evidence" value="ECO:0007669"/>
    <property type="project" value="UniProtKB-ARBA"/>
</dbReference>
<dbReference type="InterPro" id="IPR019787">
    <property type="entry name" value="Znf_PHD-finger"/>
</dbReference>
<dbReference type="Gene3D" id="3.90.320.10">
    <property type="match status" value="1"/>
</dbReference>
<keyword evidence="3" id="KW-0862">Zinc</keyword>
<evidence type="ECO:0000256" key="3">
    <source>
        <dbReference type="ARBA" id="ARBA00022833"/>
    </source>
</evidence>
<dbReference type="InterPro" id="IPR019786">
    <property type="entry name" value="Zinc_finger_PHD-type_CS"/>
</dbReference>
<dbReference type="SUPFAM" id="SSF52980">
    <property type="entry name" value="Restriction endonuclease-like"/>
    <property type="match status" value="1"/>
</dbReference>
<dbReference type="GO" id="GO:0008270">
    <property type="term" value="F:zinc ion binding"/>
    <property type="evidence" value="ECO:0007669"/>
    <property type="project" value="UniProtKB-KW"/>
</dbReference>
<sequence length="328" mass="36955">MFTRRQQLSDDWLEQRKGRITASTLFRVLHTDPTSPAPSLVKSICGLSSFTSKATAHGIKFEKKARKMYVKEKSTQHTKFRYSSSGLIVNPLYPHLGASPDGIISCSCCSEKGLLEVKCPYKHRMVHPVEASQIDPDFPIEFEVGNGEIIGSSLKQNHPHYTQIQCQLSICEKSYCDLMMFTFRGSIVTRVYREDNCIPKHLDRINAVYKSGILPELMTRQYRDVICDPCGPSSGTSSSSTSSSTPATQRAPLSTNVPQQAPTEAAQELFCYCRKPDDGFEEMVGCDYQNCVNQWYHLSCLTLSKAPKTKLWFCPECKSLQPPKKKRK</sequence>
<accession>A0A8C5B6K8</accession>
<dbReference type="PANTHER" id="PTHR47526:SF3">
    <property type="entry name" value="PHD-TYPE DOMAIN-CONTAINING PROTEIN"/>
    <property type="match status" value="1"/>
</dbReference>
<dbReference type="SMART" id="SM00249">
    <property type="entry name" value="PHD"/>
    <property type="match status" value="1"/>
</dbReference>
<name>A0A8C5B6K8_GADMO</name>
<evidence type="ECO:0000259" key="6">
    <source>
        <dbReference type="PROSITE" id="PS50016"/>
    </source>
</evidence>
<evidence type="ECO:0000256" key="1">
    <source>
        <dbReference type="ARBA" id="ARBA00022723"/>
    </source>
</evidence>
<evidence type="ECO:0000313" key="7">
    <source>
        <dbReference type="Ensembl" id="ENSGMOP00000041682.1"/>
    </source>
</evidence>
<proteinExistence type="predicted"/>
<dbReference type="InterPro" id="IPR011335">
    <property type="entry name" value="Restrct_endonuc-II-like"/>
</dbReference>
<feature type="compositionally biased region" description="Low complexity" evidence="5">
    <location>
        <begin position="233"/>
        <end position="246"/>
    </location>
</feature>
<keyword evidence="2 4" id="KW-0863">Zinc-finger</keyword>
<dbReference type="InterPro" id="IPR011604">
    <property type="entry name" value="PDDEXK-like_dom_sf"/>
</dbReference>
<organism evidence="7 8">
    <name type="scientific">Gadus morhua</name>
    <name type="common">Atlantic cod</name>
    <dbReference type="NCBI Taxonomy" id="8049"/>
    <lineage>
        <taxon>Eukaryota</taxon>
        <taxon>Metazoa</taxon>
        <taxon>Chordata</taxon>
        <taxon>Craniata</taxon>
        <taxon>Vertebrata</taxon>
        <taxon>Euteleostomi</taxon>
        <taxon>Actinopterygii</taxon>
        <taxon>Neopterygii</taxon>
        <taxon>Teleostei</taxon>
        <taxon>Neoteleostei</taxon>
        <taxon>Acanthomorphata</taxon>
        <taxon>Zeiogadaria</taxon>
        <taxon>Gadariae</taxon>
        <taxon>Gadiformes</taxon>
        <taxon>Gadoidei</taxon>
        <taxon>Gadidae</taxon>
        <taxon>Gadus</taxon>
    </lineage>
</organism>
<feature type="compositionally biased region" description="Polar residues" evidence="5">
    <location>
        <begin position="247"/>
        <end position="261"/>
    </location>
</feature>
<dbReference type="PROSITE" id="PS01359">
    <property type="entry name" value="ZF_PHD_1"/>
    <property type="match status" value="1"/>
</dbReference>
<feature type="domain" description="PHD-type" evidence="6">
    <location>
        <begin position="268"/>
        <end position="320"/>
    </location>
</feature>
<dbReference type="PANTHER" id="PTHR47526">
    <property type="entry name" value="ATP-DEPENDENT DNA HELICASE"/>
    <property type="match status" value="1"/>
</dbReference>
<dbReference type="Ensembl" id="ENSGMOT00000027307.1">
    <property type="protein sequence ID" value="ENSGMOP00000041682.1"/>
    <property type="gene ID" value="ENSGMOG00000032068.1"/>
</dbReference>
<dbReference type="InterPro" id="IPR019080">
    <property type="entry name" value="YqaJ_viral_recombinase"/>
</dbReference>
<dbReference type="OMA" id="CICKTET"/>
<feature type="region of interest" description="Disordered" evidence="5">
    <location>
        <begin position="233"/>
        <end position="261"/>
    </location>
</feature>
<keyword evidence="1" id="KW-0479">Metal-binding</keyword>
<dbReference type="InterPro" id="IPR001965">
    <property type="entry name" value="Znf_PHD"/>
</dbReference>
<dbReference type="Proteomes" id="UP000694546">
    <property type="component" value="Chromosome 22"/>
</dbReference>
<dbReference type="InterPro" id="IPR013083">
    <property type="entry name" value="Znf_RING/FYVE/PHD"/>
</dbReference>
<dbReference type="Pfam" id="PF09588">
    <property type="entry name" value="YqaJ"/>
    <property type="match status" value="1"/>
</dbReference>
<protein>
    <recommendedName>
        <fullName evidence="6">PHD-type domain-containing protein</fullName>
    </recommendedName>
</protein>
<dbReference type="PROSITE" id="PS50016">
    <property type="entry name" value="ZF_PHD_2"/>
    <property type="match status" value="1"/>
</dbReference>
<evidence type="ECO:0000313" key="8">
    <source>
        <dbReference type="Proteomes" id="UP000694546"/>
    </source>
</evidence>
<dbReference type="GeneTree" id="ENSGT01030000234869"/>